<proteinExistence type="predicted"/>
<dbReference type="PANTHER" id="PTHR43630">
    <property type="entry name" value="POLY-BETA-1,6-N-ACETYL-D-GLUCOSAMINE SYNTHASE"/>
    <property type="match status" value="1"/>
</dbReference>
<sequence length="440" mass="51684">MKKEVRLSQCMIVKNEEKNIRRALEWGKPIVMEQIVVDTGSTDRTAEIAEEMGAKVYQFPWTGDFSAAKNYAIGKASGNWIAFLDADEYFLPEDVEKLWQLLNHLERDLRPEKKPHIIRVRLANMDDQGKPFSFTVQDRVFQRIPPLRYRNRIHEYIGMPPSMPVRILEKEDLTIIHTGYTRQAITEMNKTERNIELLKLELEKKPDDYNVMVYLGEALLMENRIEEGMQYFRKVIQHKPGKNLTVQRYSVAIGHILRSMCMNCSPDQEEEVKRLCGLMEDAYPGYPDTTYYHGWWLLQNDREKEGERLLLETLERVESYQGVASSYASARLADIYHWLSRIYYKQQNREESMRLGILSLRLNRYNQNQLDILVALFYMSAGEEKETVAQGAWEVLSKLYDVNRQKDQLFLLRSVKTVPFQELARIILQNLPEQDTPKLS</sequence>
<evidence type="ECO:0000259" key="2">
    <source>
        <dbReference type="Pfam" id="PF00535"/>
    </source>
</evidence>
<reference evidence="3" key="2">
    <citation type="submission" date="2021-04" db="EMBL/GenBank/DDBJ databases">
        <authorList>
            <person name="Gilroy R."/>
        </authorList>
    </citation>
    <scope>NUCLEOTIDE SEQUENCE</scope>
    <source>
        <strain evidence="3">CHK179-7159</strain>
    </source>
</reference>
<dbReference type="InterPro" id="IPR011990">
    <property type="entry name" value="TPR-like_helical_dom_sf"/>
</dbReference>
<comment type="caution">
    <text evidence="3">The sequence shown here is derived from an EMBL/GenBank/DDBJ whole genome shotgun (WGS) entry which is preliminary data.</text>
</comment>
<dbReference type="InterPro" id="IPR029044">
    <property type="entry name" value="Nucleotide-diphossugar_trans"/>
</dbReference>
<organism evidence="3 4">
    <name type="scientific">Candidatus Eisenbergiella merdipullorum</name>
    <dbReference type="NCBI Taxonomy" id="2838553"/>
    <lineage>
        <taxon>Bacteria</taxon>
        <taxon>Bacillati</taxon>
        <taxon>Bacillota</taxon>
        <taxon>Clostridia</taxon>
        <taxon>Lachnospirales</taxon>
        <taxon>Lachnospiraceae</taxon>
        <taxon>Eisenbergiella</taxon>
    </lineage>
</organism>
<dbReference type="Gene3D" id="1.25.40.10">
    <property type="entry name" value="Tetratricopeptide repeat domain"/>
    <property type="match status" value="1"/>
</dbReference>
<dbReference type="PANTHER" id="PTHR43630:SF2">
    <property type="entry name" value="GLYCOSYLTRANSFERASE"/>
    <property type="match status" value="1"/>
</dbReference>
<dbReference type="PROSITE" id="PS50005">
    <property type="entry name" value="TPR"/>
    <property type="match status" value="1"/>
</dbReference>
<dbReference type="SUPFAM" id="SSF48452">
    <property type="entry name" value="TPR-like"/>
    <property type="match status" value="1"/>
</dbReference>
<dbReference type="EMBL" id="DWYY01000139">
    <property type="protein sequence ID" value="HJA93980.1"/>
    <property type="molecule type" value="Genomic_DNA"/>
</dbReference>
<keyword evidence="1" id="KW-0802">TPR repeat</keyword>
<reference evidence="3" key="1">
    <citation type="journal article" date="2021" name="PeerJ">
        <title>Extensive microbial diversity within the chicken gut microbiome revealed by metagenomics and culture.</title>
        <authorList>
            <person name="Gilroy R."/>
            <person name="Ravi A."/>
            <person name="Getino M."/>
            <person name="Pursley I."/>
            <person name="Horton D.L."/>
            <person name="Alikhan N.F."/>
            <person name="Baker D."/>
            <person name="Gharbi K."/>
            <person name="Hall N."/>
            <person name="Watson M."/>
            <person name="Adriaenssens E.M."/>
            <person name="Foster-Nyarko E."/>
            <person name="Jarju S."/>
            <person name="Secka A."/>
            <person name="Antonio M."/>
            <person name="Oren A."/>
            <person name="Chaudhuri R.R."/>
            <person name="La Ragione R."/>
            <person name="Hildebrand F."/>
            <person name="Pallen M.J."/>
        </authorList>
    </citation>
    <scope>NUCLEOTIDE SEQUENCE</scope>
    <source>
        <strain evidence="3">CHK179-7159</strain>
    </source>
</reference>
<evidence type="ECO:0000313" key="4">
    <source>
        <dbReference type="Proteomes" id="UP000886858"/>
    </source>
</evidence>
<accession>A0A9D2I6S3</accession>
<dbReference type="SUPFAM" id="SSF53448">
    <property type="entry name" value="Nucleotide-diphospho-sugar transferases"/>
    <property type="match status" value="1"/>
</dbReference>
<name>A0A9D2I6S3_9FIRM</name>
<dbReference type="InterPro" id="IPR001173">
    <property type="entry name" value="Glyco_trans_2-like"/>
</dbReference>
<dbReference type="Proteomes" id="UP000886858">
    <property type="component" value="Unassembled WGS sequence"/>
</dbReference>
<dbReference type="CDD" id="cd02511">
    <property type="entry name" value="Beta4Glucosyltransferase"/>
    <property type="match status" value="1"/>
</dbReference>
<dbReference type="Gene3D" id="3.90.550.10">
    <property type="entry name" value="Spore Coat Polysaccharide Biosynthesis Protein SpsA, Chain A"/>
    <property type="match status" value="1"/>
</dbReference>
<protein>
    <submittedName>
        <fullName evidence="3">Glycosyltransferase family 2 protein</fullName>
    </submittedName>
</protein>
<gene>
    <name evidence="3" type="ORF">H9717_12875</name>
</gene>
<feature type="repeat" description="TPR" evidence="1">
    <location>
        <begin position="209"/>
        <end position="242"/>
    </location>
</feature>
<dbReference type="AlphaFoldDB" id="A0A9D2I6S3"/>
<dbReference type="Pfam" id="PF00535">
    <property type="entry name" value="Glycos_transf_2"/>
    <property type="match status" value="1"/>
</dbReference>
<dbReference type="InterPro" id="IPR019734">
    <property type="entry name" value="TPR_rpt"/>
</dbReference>
<feature type="domain" description="Glycosyltransferase 2-like" evidence="2">
    <location>
        <begin position="10"/>
        <end position="108"/>
    </location>
</feature>
<evidence type="ECO:0000313" key="3">
    <source>
        <dbReference type="EMBL" id="HJA93980.1"/>
    </source>
</evidence>
<evidence type="ECO:0000256" key="1">
    <source>
        <dbReference type="PROSITE-ProRule" id="PRU00339"/>
    </source>
</evidence>